<evidence type="ECO:0000256" key="2">
    <source>
        <dbReference type="ARBA" id="ARBA00023125"/>
    </source>
</evidence>
<sequence length="126" mass="13913">MKHGKEQPDSCGLGPALEVIGGKWKALLLWQVHKAPARFGELKRLVPDISEKMLIQQLREMEADGIINREAFPEVPPRVEYSITEFGIELDNALIPLVRWGKQHAGRTDGQRPGKAGAHTVVTNAG</sequence>
<keyword evidence="7" id="KW-1185">Reference proteome</keyword>
<evidence type="ECO:0000313" key="7">
    <source>
        <dbReference type="Proteomes" id="UP000273786"/>
    </source>
</evidence>
<dbReference type="PANTHER" id="PTHR33204">
    <property type="entry name" value="TRANSCRIPTIONAL REGULATOR, MARR FAMILY"/>
    <property type="match status" value="1"/>
</dbReference>
<dbReference type="SUPFAM" id="SSF46785">
    <property type="entry name" value="Winged helix' DNA-binding domain"/>
    <property type="match status" value="1"/>
</dbReference>
<proteinExistence type="predicted"/>
<comment type="caution">
    <text evidence="6">The sequence shown here is derived from an EMBL/GenBank/DDBJ whole genome shotgun (WGS) entry which is preliminary data.</text>
</comment>
<name>A0A3P3FDN6_9HYPH</name>
<evidence type="ECO:0000256" key="3">
    <source>
        <dbReference type="ARBA" id="ARBA00023163"/>
    </source>
</evidence>
<keyword evidence="1" id="KW-0805">Transcription regulation</keyword>
<reference evidence="6 7" key="1">
    <citation type="submission" date="2018-11" db="EMBL/GenBank/DDBJ databases">
        <title>the genome of Mesorhizobium tamadayense DSM 28320.</title>
        <authorList>
            <person name="Gao J."/>
        </authorList>
    </citation>
    <scope>NUCLEOTIDE SEQUENCE [LARGE SCALE GENOMIC DNA]</scope>
    <source>
        <strain evidence="6 7">DSM 28320</strain>
    </source>
</reference>
<gene>
    <name evidence="6" type="ORF">EH240_22845</name>
</gene>
<evidence type="ECO:0000313" key="6">
    <source>
        <dbReference type="EMBL" id="RRH96242.1"/>
    </source>
</evidence>
<accession>A0A3P3FDN6</accession>
<dbReference type="AlphaFoldDB" id="A0A3P3FDN6"/>
<dbReference type="Gene3D" id="1.10.10.10">
    <property type="entry name" value="Winged helix-like DNA-binding domain superfamily/Winged helix DNA-binding domain"/>
    <property type="match status" value="1"/>
</dbReference>
<evidence type="ECO:0000256" key="1">
    <source>
        <dbReference type="ARBA" id="ARBA00023015"/>
    </source>
</evidence>
<dbReference type="InterPro" id="IPR036388">
    <property type="entry name" value="WH-like_DNA-bd_sf"/>
</dbReference>
<dbReference type="PANTHER" id="PTHR33204:SF29">
    <property type="entry name" value="TRANSCRIPTIONAL REGULATOR"/>
    <property type="match status" value="1"/>
</dbReference>
<dbReference type="OrthoDB" id="9800350at2"/>
<dbReference type="Proteomes" id="UP000273786">
    <property type="component" value="Unassembled WGS sequence"/>
</dbReference>
<keyword evidence="3" id="KW-0804">Transcription</keyword>
<dbReference type="InterPro" id="IPR036390">
    <property type="entry name" value="WH_DNA-bd_sf"/>
</dbReference>
<dbReference type="PROSITE" id="PS51118">
    <property type="entry name" value="HTH_HXLR"/>
    <property type="match status" value="1"/>
</dbReference>
<feature type="region of interest" description="Disordered" evidence="4">
    <location>
        <begin position="105"/>
        <end position="126"/>
    </location>
</feature>
<evidence type="ECO:0000256" key="4">
    <source>
        <dbReference type="SAM" id="MobiDB-lite"/>
    </source>
</evidence>
<dbReference type="EMBL" id="RQXT01000032">
    <property type="protein sequence ID" value="RRH96242.1"/>
    <property type="molecule type" value="Genomic_DNA"/>
</dbReference>
<organism evidence="6 7">
    <name type="scientific">Mesorhizobium tamadayense</name>
    <dbReference type="NCBI Taxonomy" id="425306"/>
    <lineage>
        <taxon>Bacteria</taxon>
        <taxon>Pseudomonadati</taxon>
        <taxon>Pseudomonadota</taxon>
        <taxon>Alphaproteobacteria</taxon>
        <taxon>Hyphomicrobiales</taxon>
        <taxon>Phyllobacteriaceae</taxon>
        <taxon>Mesorhizobium</taxon>
    </lineage>
</organism>
<feature type="domain" description="HTH hxlR-type" evidence="5">
    <location>
        <begin position="11"/>
        <end position="109"/>
    </location>
</feature>
<dbReference type="Pfam" id="PF01638">
    <property type="entry name" value="HxlR"/>
    <property type="match status" value="1"/>
</dbReference>
<keyword evidence="2" id="KW-0238">DNA-binding</keyword>
<evidence type="ECO:0000259" key="5">
    <source>
        <dbReference type="PROSITE" id="PS51118"/>
    </source>
</evidence>
<dbReference type="InterPro" id="IPR002577">
    <property type="entry name" value="HTH_HxlR"/>
</dbReference>
<dbReference type="GO" id="GO:0003677">
    <property type="term" value="F:DNA binding"/>
    <property type="evidence" value="ECO:0007669"/>
    <property type="project" value="UniProtKB-KW"/>
</dbReference>
<protein>
    <submittedName>
        <fullName evidence="6">Transcriptional regulator</fullName>
    </submittedName>
</protein>